<proteinExistence type="predicted"/>
<dbReference type="RefSeq" id="XP_018212712.1">
    <property type="nucleotide sequence ID" value="XM_018356071.1"/>
</dbReference>
<dbReference type="EMBL" id="JAEUBD010000095">
    <property type="protein sequence ID" value="KAH3678057.1"/>
    <property type="molecule type" value="Genomic_DNA"/>
</dbReference>
<gene>
    <name evidence="1" type="ORF">OGATHE_000712</name>
</gene>
<keyword evidence="2" id="KW-1185">Reference proteome</keyword>
<reference evidence="1" key="1">
    <citation type="journal article" date="2021" name="Open Biol.">
        <title>Shared evolutionary footprints suggest mitochondrial oxidative damage underlies multiple complex I losses in fungi.</title>
        <authorList>
            <person name="Schikora-Tamarit M.A."/>
            <person name="Marcet-Houben M."/>
            <person name="Nosek J."/>
            <person name="Gabaldon T."/>
        </authorList>
    </citation>
    <scope>NUCLEOTIDE SEQUENCE</scope>
    <source>
        <strain evidence="1">NCAIM Y.01608</strain>
    </source>
</reference>
<protein>
    <submittedName>
        <fullName evidence="1">Uncharacterized protein</fullName>
    </submittedName>
</protein>
<reference evidence="1" key="2">
    <citation type="submission" date="2021-01" db="EMBL/GenBank/DDBJ databases">
        <authorList>
            <person name="Schikora-Tamarit M.A."/>
        </authorList>
    </citation>
    <scope>NUCLEOTIDE SEQUENCE</scope>
    <source>
        <strain evidence="1">NCAIM Y.01608</strain>
    </source>
</reference>
<accession>A0A1B7SN92</accession>
<organism evidence="1 2">
    <name type="scientific">Ogataea polymorpha</name>
    <dbReference type="NCBI Taxonomy" id="460523"/>
    <lineage>
        <taxon>Eukaryota</taxon>
        <taxon>Fungi</taxon>
        <taxon>Dikarya</taxon>
        <taxon>Ascomycota</taxon>
        <taxon>Saccharomycotina</taxon>
        <taxon>Pichiomycetes</taxon>
        <taxon>Pichiales</taxon>
        <taxon>Pichiaceae</taxon>
        <taxon>Ogataea</taxon>
    </lineage>
</organism>
<evidence type="ECO:0000313" key="2">
    <source>
        <dbReference type="Proteomes" id="UP000788993"/>
    </source>
</evidence>
<name>A0A1B7SN92_9ASCO</name>
<comment type="caution">
    <text evidence="1">The sequence shown here is derived from an EMBL/GenBank/DDBJ whole genome shotgun (WGS) entry which is preliminary data.</text>
</comment>
<dbReference type="AlphaFoldDB" id="A0A1B7SN92"/>
<sequence>MLPSLLTFFALLVGIFGLEDEHVLENDRAFQTCAYVANYENSRLFFISQHFSPEITVKFQNLPGATVDTLLISGSDLERVKLDPLPMVKVCDESAIKKKLCTYPSLDQLKLRMTLDELIDSEEFEFPIEHYKLIPSELPDNKHKFEIKNTAIYCVVFTAHDIPADVGNLRVVVDWKQSFGNLLVSDYHYLYWDFTLFLSYVMLLALFAAYLYRKVRLDKTNAILSNSIWFKQFTIQVKLLFYIAGTAFGFFSSVIIYSQLNKYGYGYYGSLSMILMNACMLTFSATFTVWIVYNCLIISSGFLFFSNMKSPKKLRIFRTLCAFLFLQLLLFAVEESSVYSILGGRASFLSDFIFVQLVVVYFLCCYYAWRTYKQLTNQSLRTKILLTFALLTIMSLAELILRGRVLYDYVNELFLEMANVTTTAYTLNYLITIALVLIWKDTNLQNGEFLVK</sequence>
<dbReference type="Proteomes" id="UP000788993">
    <property type="component" value="Unassembled WGS sequence"/>
</dbReference>
<evidence type="ECO:0000313" key="1">
    <source>
        <dbReference type="EMBL" id="KAH3678057.1"/>
    </source>
</evidence>